<organism evidence="4 5">
    <name type="scientific">Rickenella mellea</name>
    <dbReference type="NCBI Taxonomy" id="50990"/>
    <lineage>
        <taxon>Eukaryota</taxon>
        <taxon>Fungi</taxon>
        <taxon>Dikarya</taxon>
        <taxon>Basidiomycota</taxon>
        <taxon>Agaricomycotina</taxon>
        <taxon>Agaricomycetes</taxon>
        <taxon>Hymenochaetales</taxon>
        <taxon>Rickenellaceae</taxon>
        <taxon>Rickenella</taxon>
    </lineage>
</organism>
<feature type="region of interest" description="Disordered" evidence="1">
    <location>
        <begin position="195"/>
        <end position="218"/>
    </location>
</feature>
<protein>
    <recommendedName>
        <fullName evidence="3">DUF7079 domain-containing protein</fullName>
    </recommendedName>
</protein>
<feature type="transmembrane region" description="Helical" evidence="2">
    <location>
        <begin position="80"/>
        <end position="101"/>
    </location>
</feature>
<dbReference type="OrthoDB" id="3244284at2759"/>
<dbReference type="Proteomes" id="UP000294933">
    <property type="component" value="Unassembled WGS sequence"/>
</dbReference>
<gene>
    <name evidence="4" type="ORF">BD410DRAFT_783831</name>
</gene>
<keyword evidence="2" id="KW-1133">Transmembrane helix</keyword>
<accession>A0A4Y7QHJ4</accession>
<dbReference type="AlphaFoldDB" id="A0A4Y7QHJ4"/>
<feature type="domain" description="DUF7079" evidence="3">
    <location>
        <begin position="3"/>
        <end position="111"/>
    </location>
</feature>
<evidence type="ECO:0000313" key="5">
    <source>
        <dbReference type="Proteomes" id="UP000294933"/>
    </source>
</evidence>
<dbReference type="Pfam" id="PF23296">
    <property type="entry name" value="DUF7079"/>
    <property type="match status" value="1"/>
</dbReference>
<reference evidence="4 5" key="1">
    <citation type="submission" date="2018-06" db="EMBL/GenBank/DDBJ databases">
        <title>A transcriptomic atlas of mushroom development highlights an independent origin of complex multicellularity.</title>
        <authorList>
            <consortium name="DOE Joint Genome Institute"/>
            <person name="Krizsan K."/>
            <person name="Almasi E."/>
            <person name="Merenyi Z."/>
            <person name="Sahu N."/>
            <person name="Viragh M."/>
            <person name="Koszo T."/>
            <person name="Mondo S."/>
            <person name="Kiss B."/>
            <person name="Balint B."/>
            <person name="Kues U."/>
            <person name="Barry K."/>
            <person name="Hegedus J.C."/>
            <person name="Henrissat B."/>
            <person name="Johnson J."/>
            <person name="Lipzen A."/>
            <person name="Ohm R."/>
            <person name="Nagy I."/>
            <person name="Pangilinan J."/>
            <person name="Yan J."/>
            <person name="Xiong Y."/>
            <person name="Grigoriev I.V."/>
            <person name="Hibbett D.S."/>
            <person name="Nagy L.G."/>
        </authorList>
    </citation>
    <scope>NUCLEOTIDE SEQUENCE [LARGE SCALE GENOMIC DNA]</scope>
    <source>
        <strain evidence="4 5">SZMC22713</strain>
    </source>
</reference>
<evidence type="ECO:0000259" key="3">
    <source>
        <dbReference type="Pfam" id="PF23296"/>
    </source>
</evidence>
<sequence>MAYNELSVIFLDREMFNKEASLIALNLSSLDFSITELETMLRNNLFPILWPNFACSISEWMWFDEEQLFRDVEARMTRPLWFSCITWLPELLIWLALGWAVERKWVEVCKRLTDIRDSPTHTLSPEYGQVGPKTSKHNSGEAIGNAIGGKKAEAYVKAIGWKSDGKSDGKQANGQSFGCGKQAKGSVVGGLANGKAMGGHGKAEGRKENGGLANGGLATNKLVNGGRIKYRR</sequence>
<dbReference type="VEuPathDB" id="FungiDB:BD410DRAFT_783831"/>
<proteinExistence type="predicted"/>
<keyword evidence="2" id="KW-0812">Transmembrane</keyword>
<evidence type="ECO:0000256" key="1">
    <source>
        <dbReference type="SAM" id="MobiDB-lite"/>
    </source>
</evidence>
<dbReference type="EMBL" id="ML170161">
    <property type="protein sequence ID" value="TDL26721.1"/>
    <property type="molecule type" value="Genomic_DNA"/>
</dbReference>
<dbReference type="InterPro" id="IPR055507">
    <property type="entry name" value="DUF7079"/>
</dbReference>
<evidence type="ECO:0000256" key="2">
    <source>
        <dbReference type="SAM" id="Phobius"/>
    </source>
</evidence>
<name>A0A4Y7QHJ4_9AGAM</name>
<evidence type="ECO:0000313" key="4">
    <source>
        <dbReference type="EMBL" id="TDL26721.1"/>
    </source>
</evidence>
<keyword evidence="5" id="KW-1185">Reference proteome</keyword>
<keyword evidence="2" id="KW-0472">Membrane</keyword>